<organism evidence="4 5">
    <name type="scientific">Actinoallomurus vinaceus</name>
    <dbReference type="NCBI Taxonomy" id="1080074"/>
    <lineage>
        <taxon>Bacteria</taxon>
        <taxon>Bacillati</taxon>
        <taxon>Actinomycetota</taxon>
        <taxon>Actinomycetes</taxon>
        <taxon>Streptosporangiales</taxon>
        <taxon>Thermomonosporaceae</taxon>
        <taxon>Actinoallomurus</taxon>
    </lineage>
</organism>
<dbReference type="InterPro" id="IPR002347">
    <property type="entry name" value="SDR_fam"/>
</dbReference>
<sequence length="271" mass="28569">MKTDQPVALVTGASSGIGRAAALALAQAGFQVVGTSRNAAGVTPVDGVRFLDLDVAGDASVAATVGQVIEWFGRIDVLVNNAGIGSAGAAEESSLAQDQRVFDINVFGVIRMTKAVLPHMRAQGGGRIINTSSILGFIPAPYMAVYAASKHAIEGYSESLDHEVREHGVRVLLVEPAVTNTGFEANAMQPDRPLPVYAEQRHITDQVMAEAFKDGDDPATVAKAIVAAATDPKPKLRYAAGPRAGRISTLRRVVPARAFDKQIRKFNRLAG</sequence>
<evidence type="ECO:0000256" key="3">
    <source>
        <dbReference type="RuleBase" id="RU000363"/>
    </source>
</evidence>
<evidence type="ECO:0000256" key="1">
    <source>
        <dbReference type="ARBA" id="ARBA00006484"/>
    </source>
</evidence>
<accession>A0ABP8UWW1</accession>
<keyword evidence="2" id="KW-0560">Oxidoreductase</keyword>
<reference evidence="5" key="1">
    <citation type="journal article" date="2019" name="Int. J. Syst. Evol. Microbiol.">
        <title>The Global Catalogue of Microorganisms (GCM) 10K type strain sequencing project: providing services to taxonomists for standard genome sequencing and annotation.</title>
        <authorList>
            <consortium name="The Broad Institute Genomics Platform"/>
            <consortium name="The Broad Institute Genome Sequencing Center for Infectious Disease"/>
            <person name="Wu L."/>
            <person name="Ma J."/>
        </authorList>
    </citation>
    <scope>NUCLEOTIDE SEQUENCE [LARGE SCALE GENOMIC DNA]</scope>
    <source>
        <strain evidence="5">JCM 17939</strain>
    </source>
</reference>
<dbReference type="PANTHER" id="PTHR43976">
    <property type="entry name" value="SHORT CHAIN DEHYDROGENASE"/>
    <property type="match status" value="1"/>
</dbReference>
<dbReference type="NCBIfam" id="NF004823">
    <property type="entry name" value="PRK06179.1"/>
    <property type="match status" value="1"/>
</dbReference>
<dbReference type="Pfam" id="PF00106">
    <property type="entry name" value="adh_short"/>
    <property type="match status" value="1"/>
</dbReference>
<dbReference type="PRINTS" id="PR00081">
    <property type="entry name" value="GDHRDH"/>
</dbReference>
<dbReference type="SUPFAM" id="SSF51735">
    <property type="entry name" value="NAD(P)-binding Rossmann-fold domains"/>
    <property type="match status" value="1"/>
</dbReference>
<evidence type="ECO:0000313" key="5">
    <source>
        <dbReference type="Proteomes" id="UP001501442"/>
    </source>
</evidence>
<dbReference type="InterPro" id="IPR036291">
    <property type="entry name" value="NAD(P)-bd_dom_sf"/>
</dbReference>
<comment type="similarity">
    <text evidence="1 3">Belongs to the short-chain dehydrogenases/reductases (SDR) family.</text>
</comment>
<dbReference type="CDD" id="cd05374">
    <property type="entry name" value="17beta-HSD-like_SDR_c"/>
    <property type="match status" value="1"/>
</dbReference>
<evidence type="ECO:0000313" key="4">
    <source>
        <dbReference type="EMBL" id="GAA4640036.1"/>
    </source>
</evidence>
<dbReference type="Gene3D" id="3.40.50.720">
    <property type="entry name" value="NAD(P)-binding Rossmann-like Domain"/>
    <property type="match status" value="1"/>
</dbReference>
<dbReference type="EMBL" id="BAABHK010000030">
    <property type="protein sequence ID" value="GAA4640036.1"/>
    <property type="molecule type" value="Genomic_DNA"/>
</dbReference>
<dbReference type="PRINTS" id="PR00080">
    <property type="entry name" value="SDRFAMILY"/>
</dbReference>
<dbReference type="Proteomes" id="UP001501442">
    <property type="component" value="Unassembled WGS sequence"/>
</dbReference>
<keyword evidence="5" id="KW-1185">Reference proteome</keyword>
<comment type="caution">
    <text evidence="4">The sequence shown here is derived from an EMBL/GenBank/DDBJ whole genome shotgun (WGS) entry which is preliminary data.</text>
</comment>
<gene>
    <name evidence="4" type="ORF">GCM10023196_103980</name>
</gene>
<dbReference type="PANTHER" id="PTHR43976:SF16">
    <property type="entry name" value="SHORT-CHAIN DEHYDROGENASE_REDUCTASE FAMILY PROTEIN"/>
    <property type="match status" value="1"/>
</dbReference>
<evidence type="ECO:0000256" key="2">
    <source>
        <dbReference type="ARBA" id="ARBA00023002"/>
    </source>
</evidence>
<name>A0ABP8UWW1_9ACTN</name>
<proteinExistence type="inferred from homology"/>
<dbReference type="InterPro" id="IPR051911">
    <property type="entry name" value="SDR_oxidoreductase"/>
</dbReference>
<protein>
    <submittedName>
        <fullName evidence="4">Oxidoreductase</fullName>
    </submittedName>
</protein>